<gene>
    <name evidence="4" type="ORF">M9Y10_017906</name>
</gene>
<evidence type="ECO:0000256" key="3">
    <source>
        <dbReference type="ARBA" id="ARBA00022927"/>
    </source>
</evidence>
<comment type="similarity">
    <text evidence="1">Belongs to the importin alpha family.</text>
</comment>
<keyword evidence="3" id="KW-0653">Protein transport</keyword>
<organism evidence="4 5">
    <name type="scientific">Tritrichomonas musculus</name>
    <dbReference type="NCBI Taxonomy" id="1915356"/>
    <lineage>
        <taxon>Eukaryota</taxon>
        <taxon>Metamonada</taxon>
        <taxon>Parabasalia</taxon>
        <taxon>Tritrichomonadida</taxon>
        <taxon>Tritrichomonadidae</taxon>
        <taxon>Tritrichomonas</taxon>
    </lineage>
</organism>
<dbReference type="InterPro" id="IPR016024">
    <property type="entry name" value="ARM-type_fold"/>
</dbReference>
<proteinExistence type="inferred from homology"/>
<dbReference type="SUPFAM" id="SSF48371">
    <property type="entry name" value="ARM repeat"/>
    <property type="match status" value="1"/>
</dbReference>
<evidence type="ECO:0000256" key="2">
    <source>
        <dbReference type="ARBA" id="ARBA00022448"/>
    </source>
</evidence>
<comment type="caution">
    <text evidence="4">The sequence shown here is derived from an EMBL/GenBank/DDBJ whole genome shotgun (WGS) entry which is preliminary data.</text>
</comment>
<dbReference type="EMBL" id="JAPFFF010000023">
    <property type="protein sequence ID" value="KAK8852912.1"/>
    <property type="molecule type" value="Genomic_DNA"/>
</dbReference>
<dbReference type="InterPro" id="IPR011989">
    <property type="entry name" value="ARM-like"/>
</dbReference>
<name>A0ABR2HWJ8_9EUKA</name>
<reference evidence="4 5" key="1">
    <citation type="submission" date="2024-04" db="EMBL/GenBank/DDBJ databases">
        <title>Tritrichomonas musculus Genome.</title>
        <authorList>
            <person name="Alves-Ferreira E."/>
            <person name="Grigg M."/>
            <person name="Lorenzi H."/>
            <person name="Galac M."/>
        </authorList>
    </citation>
    <scope>NUCLEOTIDE SEQUENCE [LARGE SCALE GENOMIC DNA]</scope>
    <source>
        <strain evidence="4 5">EAF2021</strain>
    </source>
</reference>
<dbReference type="PANTHER" id="PTHR23316">
    <property type="entry name" value="IMPORTIN ALPHA"/>
    <property type="match status" value="1"/>
</dbReference>
<accession>A0ABR2HWJ8</accession>
<evidence type="ECO:0000313" key="4">
    <source>
        <dbReference type="EMBL" id="KAK8852912.1"/>
    </source>
</evidence>
<dbReference type="Gene3D" id="1.25.10.10">
    <property type="entry name" value="Leucine-rich Repeat Variant"/>
    <property type="match status" value="1"/>
</dbReference>
<dbReference type="Proteomes" id="UP001470230">
    <property type="component" value="Unassembled WGS sequence"/>
</dbReference>
<evidence type="ECO:0000313" key="5">
    <source>
        <dbReference type="Proteomes" id="UP001470230"/>
    </source>
</evidence>
<evidence type="ECO:0000256" key="1">
    <source>
        <dbReference type="ARBA" id="ARBA00010394"/>
    </source>
</evidence>
<keyword evidence="5" id="KW-1185">Reference proteome</keyword>
<sequence length="397" mass="45440">MKTRRYRDINNLLYNIRTNDLRDLLETLGPDHLFYRYILEVLHNSSLENAHCEALYNLAVILGEKKNVPAIIRRGGIDIILSFKNNPNTRLLHNVCWCLFGIASTEPQYRQLCIDKGVLNLAIELMITREEDSITDIGGQIIYGMFHMRPYPSEEMSKPFFERIPDLLQLNDNSLKYILWSLHFATSSNQEILKKLNIEKSLKPLIKSNQSSSLIPLMIIISDFFKISSSDLHEYLDELKSPLFHTDSNVRLQACRTTAEYARSEKTVNEMLNDGIYEIIITKLNNEDQHIREQAVYAVLRGFGLGSIDDKRKLAELGGLEVITSYLAIAIAPFNSNLLDCLNSLVEEDFEFFTNKLKEINAVSTFYQLLTSHDEALTAKAANLLSLVGDNYSKDEF</sequence>
<protein>
    <submittedName>
        <fullName evidence="4">Uncharacterized protein</fullName>
    </submittedName>
</protein>
<keyword evidence="2" id="KW-0813">Transport</keyword>